<reference evidence="1" key="1">
    <citation type="submission" date="2017-02" db="UniProtKB">
        <authorList>
            <consortium name="WormBaseParasite"/>
        </authorList>
    </citation>
    <scope>IDENTIFICATION</scope>
</reference>
<dbReference type="WBParaSite" id="TCLT_0000794801-mRNA-1">
    <property type="protein sequence ID" value="TCLT_0000794801-mRNA-1"/>
    <property type="gene ID" value="TCLT_0000794801"/>
</dbReference>
<proteinExistence type="predicted"/>
<evidence type="ECO:0000313" key="1">
    <source>
        <dbReference type="WBParaSite" id="TCLT_0000794801-mRNA-1"/>
    </source>
</evidence>
<dbReference type="OMA" id="ENHTIRM"/>
<organism evidence="1">
    <name type="scientific">Thelazia callipaeda</name>
    <name type="common">Oriental eyeworm</name>
    <name type="synonym">Parasitic nematode</name>
    <dbReference type="NCBI Taxonomy" id="103827"/>
    <lineage>
        <taxon>Eukaryota</taxon>
        <taxon>Metazoa</taxon>
        <taxon>Ecdysozoa</taxon>
        <taxon>Nematoda</taxon>
        <taxon>Chromadorea</taxon>
        <taxon>Rhabditida</taxon>
        <taxon>Spirurina</taxon>
        <taxon>Spiruromorpha</taxon>
        <taxon>Thelazioidea</taxon>
        <taxon>Thelaziidae</taxon>
        <taxon>Thelazia</taxon>
    </lineage>
</organism>
<accession>A0A0N5D4P3</accession>
<name>A0A0N5D4P3_THECL</name>
<sequence length="116" mass="13514">LKVIFISNIKDAFKWISDNIESVYKNPVSTWRKLRIAAGNRSVPIDIANKSLRIFVQNRMIRETDMLEYCKFEGRNEITINELSEILKRLIKMKVRDILFETHGLEASSPMLSTVI</sequence>
<protein>
    <submittedName>
        <fullName evidence="1">Reverse transcriptase domain-containing protein</fullName>
    </submittedName>
</protein>
<dbReference type="AlphaFoldDB" id="A0A0N5D4P3"/>